<reference evidence="1" key="1">
    <citation type="submission" date="2019-04" db="EMBL/GenBank/DDBJ databases">
        <title>Microbes associate with the intestines of laboratory mice.</title>
        <authorList>
            <person name="Navarre W."/>
            <person name="Wong E."/>
            <person name="Huang K."/>
            <person name="Tropini C."/>
            <person name="Ng K."/>
            <person name="Yu B."/>
        </authorList>
    </citation>
    <scope>NUCLEOTIDE SEQUENCE</scope>
    <source>
        <strain evidence="1">NM01_1-7b</strain>
    </source>
</reference>
<evidence type="ECO:0000313" key="1">
    <source>
        <dbReference type="EMBL" id="TGY90855.1"/>
    </source>
</evidence>
<accession>A0AC61RPH6</accession>
<gene>
    <name evidence="1" type="ORF">E5329_24040</name>
</gene>
<keyword evidence="2" id="KW-1185">Reference proteome</keyword>
<dbReference type="Proteomes" id="UP000304953">
    <property type="component" value="Unassembled WGS sequence"/>
</dbReference>
<dbReference type="EMBL" id="SRYA01000081">
    <property type="protein sequence ID" value="TGY90855.1"/>
    <property type="molecule type" value="Genomic_DNA"/>
</dbReference>
<name>A0AC61RPH6_9FIRM</name>
<organism evidence="1 2">
    <name type="scientific">Petralouisia muris</name>
    <dbReference type="NCBI Taxonomy" id="3032872"/>
    <lineage>
        <taxon>Bacteria</taxon>
        <taxon>Bacillati</taxon>
        <taxon>Bacillota</taxon>
        <taxon>Clostridia</taxon>
        <taxon>Lachnospirales</taxon>
        <taxon>Lachnospiraceae</taxon>
        <taxon>Petralouisia</taxon>
    </lineage>
</organism>
<evidence type="ECO:0000313" key="2">
    <source>
        <dbReference type="Proteomes" id="UP000304953"/>
    </source>
</evidence>
<sequence>MSKSNNAAKDRFYIAYGSNLNLEQMAKRCPTAEVVKATYLQNYRLMFRGKGTAVATIERQQGSKVPIIIWRLQPSDEYNLDIYEGYPHLYRKEMIKVTVDSRRIQAMAYIMNEAMHPYDTPSRSYFDTIRQGYEDAGFDAKILRHAVLDSVWEAYLAEKYEGGETYDGKN</sequence>
<comment type="caution">
    <text evidence="1">The sequence shown here is derived from an EMBL/GenBank/DDBJ whole genome shotgun (WGS) entry which is preliminary data.</text>
</comment>
<protein>
    <submittedName>
        <fullName evidence="1">Gamma-glutamylcyclotransferase</fullName>
    </submittedName>
</protein>
<proteinExistence type="predicted"/>